<evidence type="ECO:0000313" key="5">
    <source>
        <dbReference type="WBParaSite" id="ACRNAN_Path_985.g3786.t1"/>
    </source>
</evidence>
<proteinExistence type="predicted"/>
<evidence type="ECO:0000256" key="2">
    <source>
        <dbReference type="SAM" id="MobiDB-lite"/>
    </source>
</evidence>
<feature type="transmembrane region" description="Helical" evidence="3">
    <location>
        <begin position="518"/>
        <end position="547"/>
    </location>
</feature>
<evidence type="ECO:0000256" key="3">
    <source>
        <dbReference type="SAM" id="Phobius"/>
    </source>
</evidence>
<feature type="region of interest" description="Disordered" evidence="2">
    <location>
        <begin position="291"/>
        <end position="406"/>
    </location>
</feature>
<keyword evidence="3" id="KW-1133">Transmembrane helix</keyword>
<reference evidence="5" key="1">
    <citation type="submission" date="2022-11" db="UniProtKB">
        <authorList>
            <consortium name="WormBaseParasite"/>
        </authorList>
    </citation>
    <scope>IDENTIFICATION</scope>
</reference>
<sequence>MASEILTLKAENIKLTALHRDAKYVLEHEKDWSLDKVVDCRHVPHQEMVYDYFIENDSYIPIIERDFFNNSTSNDELPKILLFDLKHSLKNPPNFDSIKNVVAIRIDLKESNIGNGQIAQFLQCLSLSQIVLTSANKPEFLKQPPNAQQVFNDMDETVKFLAELKALKPEQIVLITTDNACRIMPKLKTFLEKTLTSVDEDYLSEAESETLSILEGITQHSEAAESENSAWANCSKEDSNEEKFDYALMNKLLNALEKSQNENVQLRSMCQKAQEYPSINEDLFKILSKASQYDSFQPPTRREMTPKPKPATKKKPKRDGPFLDSKGRWRNSNGQFIKTPANPKDIPDAKLTYSFGKQKKPKSGSVVLAGPQKNESQRSNASSKPVDATTKSTPTKTITSNSKIQPSDGYCYKVDKRNVGHYRDLSTGKFVKPEVAILESTKNETQLTPNMVKEPISVPKVTNKEVCNGIRQEFDKNNVERFRNMTTGQFVSRSQAIFSNPAPSYSYNPSPSYVMVEALAYVLVILILSIVVVWNIIEILLMVVLLLSPMHLVGKTIIKCC</sequence>
<name>A0A914CFQ4_9BILA</name>
<feature type="compositionally biased region" description="Polar residues" evidence="2">
    <location>
        <begin position="373"/>
        <end position="383"/>
    </location>
</feature>
<keyword evidence="3" id="KW-0812">Transmembrane</keyword>
<evidence type="ECO:0000256" key="1">
    <source>
        <dbReference type="SAM" id="Coils"/>
    </source>
</evidence>
<feature type="coiled-coil region" evidence="1">
    <location>
        <begin position="249"/>
        <end position="276"/>
    </location>
</feature>
<dbReference type="Proteomes" id="UP000887540">
    <property type="component" value="Unplaced"/>
</dbReference>
<dbReference type="AlphaFoldDB" id="A0A914CFQ4"/>
<evidence type="ECO:0000313" key="4">
    <source>
        <dbReference type="Proteomes" id="UP000887540"/>
    </source>
</evidence>
<protein>
    <submittedName>
        <fullName evidence="5">Uncharacterized protein</fullName>
    </submittedName>
</protein>
<feature type="compositionally biased region" description="Low complexity" evidence="2">
    <location>
        <begin position="389"/>
        <end position="403"/>
    </location>
</feature>
<keyword evidence="3" id="KW-0472">Membrane</keyword>
<feature type="compositionally biased region" description="Basic and acidic residues" evidence="2">
    <location>
        <begin position="318"/>
        <end position="327"/>
    </location>
</feature>
<keyword evidence="4" id="KW-1185">Reference proteome</keyword>
<dbReference type="WBParaSite" id="ACRNAN_Path_985.g3786.t1">
    <property type="protein sequence ID" value="ACRNAN_Path_985.g3786.t1"/>
    <property type="gene ID" value="ACRNAN_Path_985.g3786"/>
</dbReference>
<keyword evidence="1" id="KW-0175">Coiled coil</keyword>
<organism evidence="4 5">
    <name type="scientific">Acrobeloides nanus</name>
    <dbReference type="NCBI Taxonomy" id="290746"/>
    <lineage>
        <taxon>Eukaryota</taxon>
        <taxon>Metazoa</taxon>
        <taxon>Ecdysozoa</taxon>
        <taxon>Nematoda</taxon>
        <taxon>Chromadorea</taxon>
        <taxon>Rhabditida</taxon>
        <taxon>Tylenchina</taxon>
        <taxon>Cephalobomorpha</taxon>
        <taxon>Cephaloboidea</taxon>
        <taxon>Cephalobidae</taxon>
        <taxon>Acrobeloides</taxon>
    </lineage>
</organism>
<accession>A0A914CFQ4</accession>